<keyword evidence="2" id="KW-1185">Reference proteome</keyword>
<organism evidence="1 2">
    <name type="scientific">Luteolibacter rhizosphaerae</name>
    <dbReference type="NCBI Taxonomy" id="2989719"/>
    <lineage>
        <taxon>Bacteria</taxon>
        <taxon>Pseudomonadati</taxon>
        <taxon>Verrucomicrobiota</taxon>
        <taxon>Verrucomicrobiia</taxon>
        <taxon>Verrucomicrobiales</taxon>
        <taxon>Verrucomicrobiaceae</taxon>
        <taxon>Luteolibacter</taxon>
    </lineage>
</organism>
<sequence length="122" mass="13821">MLRGPNPEYLAFALEMSLGAPADLFTPVMQRIAAVWRGPWSGATAFEDRLFATMRAAESECPGLWLAITQSVVEQLDYQDALYRRHFSRAVGEVEALDSETLRTARRRTLARQIHAYHRLPS</sequence>
<name>A0ABT3G800_9BACT</name>
<evidence type="ECO:0000313" key="2">
    <source>
        <dbReference type="Proteomes" id="UP001165653"/>
    </source>
</evidence>
<protein>
    <submittedName>
        <fullName evidence="1">Uncharacterized protein</fullName>
    </submittedName>
</protein>
<dbReference type="Proteomes" id="UP001165653">
    <property type="component" value="Unassembled WGS sequence"/>
</dbReference>
<gene>
    <name evidence="1" type="ORF">OJ996_20490</name>
</gene>
<evidence type="ECO:0000313" key="1">
    <source>
        <dbReference type="EMBL" id="MCW1915978.1"/>
    </source>
</evidence>
<accession>A0ABT3G800</accession>
<comment type="caution">
    <text evidence="1">The sequence shown here is derived from an EMBL/GenBank/DDBJ whole genome shotgun (WGS) entry which is preliminary data.</text>
</comment>
<proteinExistence type="predicted"/>
<reference evidence="1" key="1">
    <citation type="submission" date="2022-10" db="EMBL/GenBank/DDBJ databases">
        <title>Luteolibacter sp. GHJ8, whole genome shotgun sequencing project.</title>
        <authorList>
            <person name="Zhao G."/>
            <person name="Shen L."/>
        </authorList>
    </citation>
    <scope>NUCLEOTIDE SEQUENCE</scope>
    <source>
        <strain evidence="1">GHJ8</strain>
    </source>
</reference>
<dbReference type="EMBL" id="JAPDDR010000011">
    <property type="protein sequence ID" value="MCW1915978.1"/>
    <property type="molecule type" value="Genomic_DNA"/>
</dbReference>